<proteinExistence type="predicted"/>
<sequence length="52" mass="6162">MTQYSEKSYKMASDNTKYNAAGKAVILENDEWRDEKEWDEVFGLMQNEQKNP</sequence>
<dbReference type="EMBL" id="CVRS01000063">
    <property type="protein sequence ID" value="CRL36222.1"/>
    <property type="molecule type" value="Genomic_DNA"/>
</dbReference>
<dbReference type="RefSeq" id="WP_007888534.1">
    <property type="nucleotide sequence ID" value="NZ_CVRS01000063.1"/>
</dbReference>
<name>A0A0M6WHT4_9FIRM</name>
<dbReference type="Proteomes" id="UP000049828">
    <property type="component" value="Unassembled WGS sequence"/>
</dbReference>
<protein>
    <submittedName>
        <fullName evidence="1">Uncharacterized protein</fullName>
    </submittedName>
</protein>
<dbReference type="AlphaFoldDB" id="A0A0M6WHT4"/>
<dbReference type="GeneID" id="75162293"/>
<gene>
    <name evidence="1" type="ORF">RIL183_18811</name>
</gene>
<accession>A0A0M6WHT4</accession>
<evidence type="ECO:0000313" key="1">
    <source>
        <dbReference type="EMBL" id="CRL36222.1"/>
    </source>
</evidence>
<organism evidence="1 2">
    <name type="scientific">Roseburia inulinivorans</name>
    <dbReference type="NCBI Taxonomy" id="360807"/>
    <lineage>
        <taxon>Bacteria</taxon>
        <taxon>Bacillati</taxon>
        <taxon>Bacillota</taxon>
        <taxon>Clostridia</taxon>
        <taxon>Lachnospirales</taxon>
        <taxon>Lachnospiraceae</taxon>
        <taxon>Roseburia</taxon>
    </lineage>
</organism>
<reference evidence="2" key="1">
    <citation type="submission" date="2015-05" db="EMBL/GenBank/DDBJ databases">
        <authorList>
            <consortium name="Pathogen Informatics"/>
        </authorList>
    </citation>
    <scope>NUCLEOTIDE SEQUENCE [LARGE SCALE GENOMIC DNA]</scope>
    <source>
        <strain evidence="2">L1-83</strain>
    </source>
</reference>
<evidence type="ECO:0000313" key="2">
    <source>
        <dbReference type="Proteomes" id="UP000049828"/>
    </source>
</evidence>
<keyword evidence="2" id="KW-1185">Reference proteome</keyword>